<evidence type="ECO:0000259" key="4">
    <source>
        <dbReference type="Pfam" id="PF06276"/>
    </source>
</evidence>
<feature type="domain" description="Aerobactin siderophore biosynthesis IucA/IucC N-terminal" evidence="3">
    <location>
        <begin position="145"/>
        <end position="393"/>
    </location>
</feature>
<feature type="domain" description="Aerobactin siderophore biosynthesis IucA/IucC-like C-terminal" evidence="4">
    <location>
        <begin position="416"/>
        <end position="575"/>
    </location>
</feature>
<dbReference type="OrthoDB" id="495728at2"/>
<evidence type="ECO:0000259" key="3">
    <source>
        <dbReference type="Pfam" id="PF04183"/>
    </source>
</evidence>
<dbReference type="Pfam" id="PF04183">
    <property type="entry name" value="IucA_IucC"/>
    <property type="match status" value="1"/>
</dbReference>
<evidence type="ECO:0000256" key="2">
    <source>
        <dbReference type="ARBA" id="ARBA00007832"/>
    </source>
</evidence>
<organism evidence="5 6">
    <name type="scientific">Lentibacillus persicus</name>
    <dbReference type="NCBI Taxonomy" id="640948"/>
    <lineage>
        <taxon>Bacteria</taxon>
        <taxon>Bacillati</taxon>
        <taxon>Bacillota</taxon>
        <taxon>Bacilli</taxon>
        <taxon>Bacillales</taxon>
        <taxon>Bacillaceae</taxon>
        <taxon>Lentibacillus</taxon>
    </lineage>
</organism>
<dbReference type="Gene3D" id="6.10.250.3370">
    <property type="match status" value="1"/>
</dbReference>
<evidence type="ECO:0000313" key="5">
    <source>
        <dbReference type="EMBL" id="SFE47935.1"/>
    </source>
</evidence>
<dbReference type="GO" id="GO:0016881">
    <property type="term" value="F:acid-amino acid ligase activity"/>
    <property type="evidence" value="ECO:0007669"/>
    <property type="project" value="UniProtKB-ARBA"/>
</dbReference>
<accession>A0A1I2AVA1</accession>
<dbReference type="EMBL" id="FOMR01000018">
    <property type="protein sequence ID" value="SFE47935.1"/>
    <property type="molecule type" value="Genomic_DNA"/>
</dbReference>
<comment type="pathway">
    <text evidence="1">Siderophore biosynthesis.</text>
</comment>
<dbReference type="PANTHER" id="PTHR34384">
    <property type="entry name" value="L-2,3-DIAMINOPROPANOATE--CITRATE LIGASE"/>
    <property type="match status" value="1"/>
</dbReference>
<dbReference type="Gene3D" id="1.10.510.40">
    <property type="match status" value="1"/>
</dbReference>
<evidence type="ECO:0000313" key="6">
    <source>
        <dbReference type="Proteomes" id="UP000199474"/>
    </source>
</evidence>
<protein>
    <submittedName>
        <fullName evidence="5">Siderophore synthetase component</fullName>
    </submittedName>
</protein>
<evidence type="ECO:0000256" key="1">
    <source>
        <dbReference type="ARBA" id="ARBA00004924"/>
    </source>
</evidence>
<dbReference type="InterPro" id="IPR007310">
    <property type="entry name" value="Aerobactin_biosyn_IucA/IucC_N"/>
</dbReference>
<dbReference type="Gene3D" id="3.30.310.280">
    <property type="match status" value="1"/>
</dbReference>
<dbReference type="AlphaFoldDB" id="A0A1I2AVA1"/>
<dbReference type="Proteomes" id="UP000199474">
    <property type="component" value="Unassembled WGS sequence"/>
</dbReference>
<name>A0A1I2AVA1_9BACI</name>
<dbReference type="STRING" id="640948.SAMN05216238_11825"/>
<reference evidence="6" key="1">
    <citation type="submission" date="2016-10" db="EMBL/GenBank/DDBJ databases">
        <authorList>
            <person name="Varghese N."/>
            <person name="Submissions S."/>
        </authorList>
    </citation>
    <scope>NUCLEOTIDE SEQUENCE [LARGE SCALE GENOMIC DNA]</scope>
    <source>
        <strain evidence="6">DSM 22530</strain>
    </source>
</reference>
<sequence>MKNDFLNNRVGQILTSDRWKQANQKLLAKMIAEFTYEEMIFPEEQQAGEWLLSISKDVNYRFSGQSRLMDSLYVNPTSIERWDGAEWKAAGDAIQFIHDIQKVLKMDPSTIAYLIKEYKHTLLADVHILEKKEHKTAKDLLRMAYSEIEAEMEGHPWITYNKGRIGFSYRDYIEYAPEQQRMTKLHWIAVHKTFATFHSVPGISHDDLLKMELEEECYKRFKDVLLDQDVHASDYFFMPVHLWQWEEVIVPFYAEEIATKNLIYLGPGEDLYLPQQSVRTFINQEYKNKHHVKVPISILNTLVFRGLPSERTVLAPEITQFIQEIRDGDSFLSNECKVVLPGEIASVNVNHPDYVNLEASPYQFLEMLGVIWRESIYQFLDDDESPITLAALLYEDQHERPYILELIKESGLTVEKWVEQLFEVILPPLLHFLYQYGTVFSPHGQNTVLILKDNRPHRLAVKDFVDDVNISDQSIPGLDKLSKDMKNVLRSEAPEGLCQFIFTGLFVCHNRYLADILDRKANLSEYRFWEIVSETILRYQKRFPHLQDRFELFDMFRPTFTKLCLNRNRMLAYGYKNGDDRPHASEYGKVRNPLYEVAKGHIKM</sequence>
<dbReference type="InterPro" id="IPR022770">
    <property type="entry name" value="IucA/IucC-like_C"/>
</dbReference>
<dbReference type="Pfam" id="PF06276">
    <property type="entry name" value="FhuF"/>
    <property type="match status" value="1"/>
</dbReference>
<proteinExistence type="inferred from homology"/>
<comment type="similarity">
    <text evidence="2">Belongs to the IucA/IucC family.</text>
</comment>
<keyword evidence="6" id="KW-1185">Reference proteome</keyword>
<gene>
    <name evidence="5" type="ORF">SAMN05216238_11825</name>
</gene>
<dbReference type="GO" id="GO:0019290">
    <property type="term" value="P:siderophore biosynthetic process"/>
    <property type="evidence" value="ECO:0007669"/>
    <property type="project" value="InterPro"/>
</dbReference>
<dbReference type="PANTHER" id="PTHR34384:SF6">
    <property type="entry name" value="STAPHYLOFERRIN B SYNTHASE"/>
    <property type="match status" value="1"/>
</dbReference>
<dbReference type="RefSeq" id="WP_143069998.1">
    <property type="nucleotide sequence ID" value="NZ_FOMR01000018.1"/>
</dbReference>
<dbReference type="InterPro" id="IPR037455">
    <property type="entry name" value="LucA/IucC-like"/>
</dbReference>